<organism evidence="2 3">
    <name type="scientific">Allorhizobium terrae</name>
    <dbReference type="NCBI Taxonomy" id="1848972"/>
    <lineage>
        <taxon>Bacteria</taxon>
        <taxon>Pseudomonadati</taxon>
        <taxon>Pseudomonadota</taxon>
        <taxon>Alphaproteobacteria</taxon>
        <taxon>Hyphomicrobiales</taxon>
        <taxon>Rhizobiaceae</taxon>
        <taxon>Rhizobium/Agrobacterium group</taxon>
        <taxon>Allorhizobium</taxon>
    </lineage>
</organism>
<keyword evidence="1" id="KW-1133">Transmembrane helix</keyword>
<accession>A0A4S3ZU93</accession>
<evidence type="ECO:0008006" key="4">
    <source>
        <dbReference type="Google" id="ProtNLM"/>
    </source>
</evidence>
<dbReference type="Gene3D" id="3.30.1150.10">
    <property type="match status" value="1"/>
</dbReference>
<dbReference type="RefSeq" id="WP_190236304.1">
    <property type="nucleotide sequence ID" value="NZ_SSOA01000006.1"/>
</dbReference>
<dbReference type="AlphaFoldDB" id="A0A4S3ZU93"/>
<evidence type="ECO:0000313" key="3">
    <source>
        <dbReference type="Proteomes" id="UP000310754"/>
    </source>
</evidence>
<keyword evidence="1" id="KW-0472">Membrane</keyword>
<comment type="caution">
    <text evidence="2">The sequence shown here is derived from an EMBL/GenBank/DDBJ whole genome shotgun (WGS) entry which is preliminary data.</text>
</comment>
<proteinExistence type="predicted"/>
<gene>
    <name evidence="2" type="ORF">E6C51_13280</name>
</gene>
<name>A0A4S3ZU93_9HYPH</name>
<reference evidence="2 3" key="1">
    <citation type="submission" date="2019-04" db="EMBL/GenBank/DDBJ databases">
        <title>Rhizobium terrae sp. nov., isolated from a paddy soil.</title>
        <authorList>
            <person name="Lin S.-Y."/>
            <person name="Hameed A."/>
            <person name="Huang H.-I."/>
            <person name="Young C.-C."/>
        </authorList>
    </citation>
    <scope>NUCLEOTIDE SEQUENCE [LARGE SCALE GENOMIC DNA]</scope>
    <source>
        <strain evidence="2 3">CC-HIH110</strain>
    </source>
</reference>
<protein>
    <recommendedName>
        <fullName evidence="4">TonB C-terminal domain-containing protein</fullName>
    </recommendedName>
</protein>
<feature type="transmembrane region" description="Helical" evidence="1">
    <location>
        <begin position="19"/>
        <end position="38"/>
    </location>
</feature>
<keyword evidence="3" id="KW-1185">Reference proteome</keyword>
<keyword evidence="1" id="KW-0812">Transmembrane</keyword>
<dbReference type="EMBL" id="SSOA01000006">
    <property type="protein sequence ID" value="THF49337.1"/>
    <property type="molecule type" value="Genomic_DNA"/>
</dbReference>
<dbReference type="Proteomes" id="UP000310754">
    <property type="component" value="Unassembled WGS sequence"/>
</dbReference>
<evidence type="ECO:0000256" key="1">
    <source>
        <dbReference type="SAM" id="Phobius"/>
    </source>
</evidence>
<evidence type="ECO:0000313" key="2">
    <source>
        <dbReference type="EMBL" id="THF49337.1"/>
    </source>
</evidence>
<sequence>MAELNGIGREHVIQKRRTFIDMIVMILTILGVCAFSISTARAASIDSRLGDTILSCFSPPPGATHNAQVSVTFAADGSFAEKPKIIESGQDAIDTAFANAALRALLRCESRIVQFRLKGTIVFNFPPSGLPIQADVSGNSTA</sequence>